<dbReference type="Proteomes" id="UP001139179">
    <property type="component" value="Unassembled WGS sequence"/>
</dbReference>
<dbReference type="EMBL" id="JAMBOL010000038">
    <property type="protein sequence ID" value="MCM3716426.1"/>
    <property type="molecule type" value="Genomic_DNA"/>
</dbReference>
<feature type="domain" description="Copper amine oxidase-like N-terminal" evidence="2">
    <location>
        <begin position="34"/>
        <end position="142"/>
    </location>
</feature>
<dbReference type="Gene3D" id="2.50.20.20">
    <property type="match status" value="1"/>
</dbReference>
<organism evidence="3 4">
    <name type="scientific">Halalkalibacter oceani</name>
    <dbReference type="NCBI Taxonomy" id="1653776"/>
    <lineage>
        <taxon>Bacteria</taxon>
        <taxon>Bacillati</taxon>
        <taxon>Bacillota</taxon>
        <taxon>Bacilli</taxon>
        <taxon>Bacillales</taxon>
        <taxon>Bacillaceae</taxon>
        <taxon>Halalkalibacter</taxon>
    </lineage>
</organism>
<keyword evidence="4" id="KW-1185">Reference proteome</keyword>
<dbReference type="Pfam" id="PF07833">
    <property type="entry name" value="Cu_amine_oxidN1"/>
    <property type="match status" value="1"/>
</dbReference>
<dbReference type="InterPro" id="IPR012854">
    <property type="entry name" value="Cu_amine_oxidase-like_N"/>
</dbReference>
<feature type="chain" id="PRO_5040972717" evidence="1">
    <location>
        <begin position="25"/>
        <end position="406"/>
    </location>
</feature>
<evidence type="ECO:0000259" key="2">
    <source>
        <dbReference type="Pfam" id="PF07833"/>
    </source>
</evidence>
<feature type="signal peptide" evidence="1">
    <location>
        <begin position="1"/>
        <end position="24"/>
    </location>
</feature>
<evidence type="ECO:0000313" key="4">
    <source>
        <dbReference type="Proteomes" id="UP001139179"/>
    </source>
</evidence>
<reference evidence="3" key="1">
    <citation type="submission" date="2022-05" db="EMBL/GenBank/DDBJ databases">
        <title>Comparative Genomics of Spacecraft Associated Microbes.</title>
        <authorList>
            <person name="Tran M.T."/>
            <person name="Wright A."/>
            <person name="Seuylemezian A."/>
            <person name="Eisen J."/>
            <person name="Coil D."/>
        </authorList>
    </citation>
    <scope>NUCLEOTIDE SEQUENCE</scope>
    <source>
        <strain evidence="3">214.1.1</strain>
    </source>
</reference>
<keyword evidence="1" id="KW-0732">Signal</keyword>
<dbReference type="RefSeq" id="WP_251225083.1">
    <property type="nucleotide sequence ID" value="NZ_JAMBOL010000038.1"/>
</dbReference>
<protein>
    <submittedName>
        <fullName evidence="3">Copper amine oxidase N-terminal domain-containing protein</fullName>
    </submittedName>
</protein>
<proteinExistence type="predicted"/>
<evidence type="ECO:0000313" key="3">
    <source>
        <dbReference type="EMBL" id="MCM3716426.1"/>
    </source>
</evidence>
<dbReference type="SUPFAM" id="SSF55383">
    <property type="entry name" value="Copper amine oxidase, domain N"/>
    <property type="match status" value="1"/>
</dbReference>
<accession>A0A9X2DSR1</accession>
<name>A0A9X2DSR1_9BACI</name>
<comment type="caution">
    <text evidence="3">The sequence shown here is derived from an EMBL/GenBank/DDBJ whole genome shotgun (WGS) entry which is preliminary data.</text>
</comment>
<dbReference type="Pfam" id="PF20316">
    <property type="entry name" value="DUF6612"/>
    <property type="match status" value="1"/>
</dbReference>
<dbReference type="AlphaFoldDB" id="A0A9X2DSR1"/>
<dbReference type="InterPro" id="IPR046720">
    <property type="entry name" value="DUF6612"/>
</dbReference>
<sequence length="406" mass="46140">MKRIAIWMMLAVCFLMVVAAPVQAAPQTAVDIVIDGEEVILPDSAAAFLESNRTFVPVRGVFAHLGLEIKWDQDSQTATISGDDVTIEMKLGESQVQVNGQATAIDSPVMMKESRLFIPLRFVVEQAGFEVKWNQEEHTVYLETPALGEELTDTAAFLQELIAAGQQLTSYSAEVDIEQAMSMADENIEMDMRMQMDMVTDPLSFYQHMTMEMEELGEAVSSEAYFTEDGFYSYDSMFDQWIKYDEDMYESMIGLSETQLDPVAQFELMEAYIEDLKVYEQEDTYEMHFNVSGEGFQELLELILNMSELGLDEELLEDLNLAIHIDEMSIVTTLDKETLYPLSEQMESDLTITVEGEEIAIRQKADSTYSNFNSLSEINIPQEVIDSAITFDEYLEQIEMDYEEAM</sequence>
<dbReference type="InterPro" id="IPR036582">
    <property type="entry name" value="Mao_N_sf"/>
</dbReference>
<gene>
    <name evidence="3" type="ORF">M3202_20480</name>
</gene>
<evidence type="ECO:0000256" key="1">
    <source>
        <dbReference type="SAM" id="SignalP"/>
    </source>
</evidence>
<dbReference type="Gene3D" id="3.30.457.10">
    <property type="entry name" value="Copper amine oxidase-like, N-terminal domain"/>
    <property type="match status" value="1"/>
</dbReference>